<comment type="subcellular location">
    <subcellularLocation>
        <location evidence="2">Cytoplasm</location>
    </subcellularLocation>
    <subcellularLocation>
        <location evidence="1">Nucleus</location>
    </subcellularLocation>
</comment>
<feature type="domain" description="Cyclin-D1-binding protein 1-like N-terminal" evidence="8">
    <location>
        <begin position="42"/>
        <end position="185"/>
    </location>
</feature>
<keyword evidence="6" id="KW-0131">Cell cycle</keyword>
<feature type="region of interest" description="Disordered" evidence="7">
    <location>
        <begin position="182"/>
        <end position="221"/>
    </location>
</feature>
<dbReference type="Pfam" id="PF20936">
    <property type="entry name" value="GCIP_C"/>
    <property type="match status" value="1"/>
</dbReference>
<dbReference type="GO" id="GO:0005737">
    <property type="term" value="C:cytoplasm"/>
    <property type="evidence" value="ECO:0007669"/>
    <property type="project" value="UniProtKB-SubCell"/>
</dbReference>
<feature type="domain" description="Cyclin-D1-binding protein 1-like C-terminal" evidence="9">
    <location>
        <begin position="216"/>
        <end position="313"/>
    </location>
</feature>
<proteinExistence type="inferred from homology"/>
<comment type="caution">
    <text evidence="10">The sequence shown here is derived from an EMBL/GenBank/DDBJ whole genome shotgun (WGS) entry which is preliminary data.</text>
</comment>
<evidence type="ECO:0000313" key="10">
    <source>
        <dbReference type="EMBL" id="KAF3431957.1"/>
    </source>
</evidence>
<gene>
    <name evidence="10" type="ORF">FNV43_RR26693</name>
</gene>
<dbReference type="OrthoDB" id="41588at2759"/>
<keyword evidence="4" id="KW-0963">Cytoplasm</keyword>
<evidence type="ECO:0000256" key="3">
    <source>
        <dbReference type="ARBA" id="ARBA00008940"/>
    </source>
</evidence>
<accession>A0A8K0DJ16</accession>
<dbReference type="InterPro" id="IPR049318">
    <property type="entry name" value="GCIP_C"/>
</dbReference>
<evidence type="ECO:0000259" key="9">
    <source>
        <dbReference type="Pfam" id="PF20936"/>
    </source>
</evidence>
<evidence type="ECO:0000256" key="7">
    <source>
        <dbReference type="SAM" id="MobiDB-lite"/>
    </source>
</evidence>
<dbReference type="Gene3D" id="1.20.1410.10">
    <property type="entry name" value="I/LWEQ domain"/>
    <property type="match status" value="1"/>
</dbReference>
<evidence type="ECO:0000256" key="6">
    <source>
        <dbReference type="ARBA" id="ARBA00023306"/>
    </source>
</evidence>
<dbReference type="PANTHER" id="PTHR15492">
    <property type="entry name" value="CYCLIN D1-BINDING PROTEIN 1"/>
    <property type="match status" value="1"/>
</dbReference>
<dbReference type="Proteomes" id="UP000796880">
    <property type="component" value="Unassembled WGS sequence"/>
</dbReference>
<comment type="similarity">
    <text evidence="3">Belongs to the CCNDBP1 family.</text>
</comment>
<keyword evidence="11" id="KW-1185">Reference proteome</keyword>
<evidence type="ECO:0000313" key="11">
    <source>
        <dbReference type="Proteomes" id="UP000796880"/>
    </source>
</evidence>
<keyword evidence="5" id="KW-0539">Nucleus</keyword>
<evidence type="ECO:0000256" key="5">
    <source>
        <dbReference type="ARBA" id="ARBA00023242"/>
    </source>
</evidence>
<evidence type="ECO:0000259" key="8">
    <source>
        <dbReference type="Pfam" id="PF13324"/>
    </source>
</evidence>
<dbReference type="InterPro" id="IPR026907">
    <property type="entry name" value="GCIP-like"/>
</dbReference>
<dbReference type="InterPro" id="IPR049317">
    <property type="entry name" value="GCIP-like_N"/>
</dbReference>
<reference evidence="10" key="1">
    <citation type="submission" date="2020-03" db="EMBL/GenBank/DDBJ databases">
        <title>A high-quality chromosome-level genome assembly of a woody plant with both climbing and erect habits, Rhamnella rubrinervis.</title>
        <authorList>
            <person name="Lu Z."/>
            <person name="Yang Y."/>
            <person name="Zhu X."/>
            <person name="Sun Y."/>
        </authorList>
    </citation>
    <scope>NUCLEOTIDE SEQUENCE</scope>
    <source>
        <strain evidence="10">BYM</strain>
        <tissue evidence="10">Leaf</tissue>
    </source>
</reference>
<feature type="compositionally biased region" description="Acidic residues" evidence="7">
    <location>
        <begin position="206"/>
        <end position="218"/>
    </location>
</feature>
<dbReference type="GO" id="GO:0005634">
    <property type="term" value="C:nucleus"/>
    <property type="evidence" value="ECO:0007669"/>
    <property type="project" value="UniProtKB-SubCell"/>
</dbReference>
<organism evidence="10 11">
    <name type="scientific">Rhamnella rubrinervis</name>
    <dbReference type="NCBI Taxonomy" id="2594499"/>
    <lineage>
        <taxon>Eukaryota</taxon>
        <taxon>Viridiplantae</taxon>
        <taxon>Streptophyta</taxon>
        <taxon>Embryophyta</taxon>
        <taxon>Tracheophyta</taxon>
        <taxon>Spermatophyta</taxon>
        <taxon>Magnoliopsida</taxon>
        <taxon>eudicotyledons</taxon>
        <taxon>Gunneridae</taxon>
        <taxon>Pentapetalae</taxon>
        <taxon>rosids</taxon>
        <taxon>fabids</taxon>
        <taxon>Rosales</taxon>
        <taxon>Rhamnaceae</taxon>
        <taxon>rhamnoid group</taxon>
        <taxon>Rhamneae</taxon>
        <taxon>Rhamnella</taxon>
    </lineage>
</organism>
<dbReference type="Gene3D" id="1.20.1420.10">
    <property type="entry name" value="Talin, central domain"/>
    <property type="match status" value="1"/>
</dbReference>
<dbReference type="EMBL" id="VOIH02000012">
    <property type="protein sequence ID" value="KAF3431957.1"/>
    <property type="molecule type" value="Genomic_DNA"/>
</dbReference>
<sequence>MGRAEREQLGRTLGSHLNTIHETFYILDQTPPSSLQKVSWDEVVQMGDQVSKQATIVGMLWTGETPEVSELEKSMEAYFNMLQGLLLLSHGSTVGAGPTLSSTVHASVKQVVDCSFKLFKESVSLFEASNSDRKLAVPPLVGGVWEACSALKKTPSTNIIAIGRALTQVAVSIKDVLREMKELKPGSYDPTDEVSNQNSTKTESEPQGDDNASEDDLGNDLSPEEMKVAQSAISIVSETLVVIKELIRSITGLMKQEKPASGDFVNSLENLFKQCRAIGVQIDELGACLYPPQEVHAMKTALDKISSMIDEMQFELESVKGTSDTFLQSCGGLRGSLIQFKSELGCTGTADLEVKMHEVALNN</sequence>
<evidence type="ECO:0000256" key="4">
    <source>
        <dbReference type="ARBA" id="ARBA00022490"/>
    </source>
</evidence>
<dbReference type="AlphaFoldDB" id="A0A8K0DJ16"/>
<dbReference type="Pfam" id="PF13324">
    <property type="entry name" value="GCIP_N"/>
    <property type="match status" value="1"/>
</dbReference>
<dbReference type="PANTHER" id="PTHR15492:SF1">
    <property type="entry name" value="CYCLIN-D1-BINDING PROTEIN 1"/>
    <property type="match status" value="1"/>
</dbReference>
<evidence type="ECO:0000256" key="1">
    <source>
        <dbReference type="ARBA" id="ARBA00004123"/>
    </source>
</evidence>
<protein>
    <submittedName>
        <fullName evidence="10">Uncharacterized protein</fullName>
    </submittedName>
</protein>
<evidence type="ECO:0000256" key="2">
    <source>
        <dbReference type="ARBA" id="ARBA00004496"/>
    </source>
</evidence>
<name>A0A8K0DJ16_9ROSA</name>